<dbReference type="EMBL" id="LNQE01001857">
    <property type="protein sequence ID" value="KUG04137.1"/>
    <property type="molecule type" value="Genomic_DNA"/>
</dbReference>
<name>A0A0W8E6P5_9ZZZZ</name>
<proteinExistence type="predicted"/>
<accession>A0A0W8E6P5</accession>
<evidence type="ECO:0000313" key="1">
    <source>
        <dbReference type="EMBL" id="KUG04137.1"/>
    </source>
</evidence>
<sequence>MPESESLFLRSSSSYNLIENNKKLRRSGNDEKCCEGDSPG</sequence>
<gene>
    <name evidence="1" type="ORF">ASZ90_018458</name>
</gene>
<reference evidence="1" key="1">
    <citation type="journal article" date="2015" name="Proc. Natl. Acad. Sci. U.S.A.">
        <title>Networks of energetic and metabolic interactions define dynamics in microbial communities.</title>
        <authorList>
            <person name="Embree M."/>
            <person name="Liu J.K."/>
            <person name="Al-Bassam M.M."/>
            <person name="Zengler K."/>
        </authorList>
    </citation>
    <scope>NUCLEOTIDE SEQUENCE</scope>
</reference>
<dbReference type="AlphaFoldDB" id="A0A0W8E6P5"/>
<comment type="caution">
    <text evidence="1">The sequence shown here is derived from an EMBL/GenBank/DDBJ whole genome shotgun (WGS) entry which is preliminary data.</text>
</comment>
<organism evidence="1">
    <name type="scientific">hydrocarbon metagenome</name>
    <dbReference type="NCBI Taxonomy" id="938273"/>
    <lineage>
        <taxon>unclassified sequences</taxon>
        <taxon>metagenomes</taxon>
        <taxon>ecological metagenomes</taxon>
    </lineage>
</organism>
<protein>
    <submittedName>
        <fullName evidence="1">Uncharacterized protein</fullName>
    </submittedName>
</protein>